<dbReference type="OMA" id="HMNENIF"/>
<keyword evidence="5" id="KW-0067">ATP-binding</keyword>
<dbReference type="SUPFAM" id="SSF56112">
    <property type="entry name" value="Protein kinase-like (PK-like)"/>
    <property type="match status" value="1"/>
</dbReference>
<dbReference type="EMBL" id="LNIX01000003">
    <property type="protein sequence ID" value="OXA57715.1"/>
    <property type="molecule type" value="Genomic_DNA"/>
</dbReference>
<evidence type="ECO:0000256" key="5">
    <source>
        <dbReference type="ARBA" id="ARBA00022840"/>
    </source>
</evidence>
<evidence type="ECO:0000313" key="11">
    <source>
        <dbReference type="Proteomes" id="UP000198287"/>
    </source>
</evidence>
<dbReference type="PRINTS" id="PR00109">
    <property type="entry name" value="TYRKINASE"/>
</dbReference>
<name>A0A226EJ46_FOLCA</name>
<keyword evidence="7" id="KW-0829">Tyrosine-protein kinase</keyword>
<dbReference type="InterPro" id="IPR001245">
    <property type="entry name" value="Ser-Thr/Tyr_kinase_cat_dom"/>
</dbReference>
<dbReference type="GO" id="GO:0012505">
    <property type="term" value="C:endomembrane system"/>
    <property type="evidence" value="ECO:0007669"/>
    <property type="project" value="UniProtKB-SubCell"/>
</dbReference>
<dbReference type="Gene3D" id="1.10.510.10">
    <property type="entry name" value="Transferase(Phosphotransferase) domain 1"/>
    <property type="match status" value="1"/>
</dbReference>
<keyword evidence="6" id="KW-0472">Membrane</keyword>
<gene>
    <name evidence="10" type="ORF">Fcan01_07369</name>
</gene>
<dbReference type="InterPro" id="IPR050122">
    <property type="entry name" value="RTK"/>
</dbReference>
<sequence>MSEKKHLPVPVRFNKENLVRTTSVVGRGQFAISYILGKIELDNGNHSFKRRHKSPPILIKSVNMNDNERCFKALRREINILEDLRPQRHILNLIGACTTDIRNRNLDLVFEFCGNGNLLKFMRHCNPSSEFEFDSIRSTVTHTESGPVLTLTRYRLLQWCYEIAAGMTYLASKQICHNDLSARNILVTFQWNTKICNFALAQKQQGQINQPPPHNLPTSVLPLKWMAPEAIRHLKYSEKSDVWSFGVVMWEICSLGDVPYRDWVVDADFWKTLSKSQRLQKPRFATVDMSAIMTLCWEYMPDNRPNFSQVAKSLKRLIKLKEKHGRNDGNNRAVNIHHLRTMSSQ</sequence>
<dbReference type="GO" id="GO:0005886">
    <property type="term" value="C:plasma membrane"/>
    <property type="evidence" value="ECO:0007669"/>
    <property type="project" value="TreeGrafter"/>
</dbReference>
<evidence type="ECO:0000256" key="8">
    <source>
        <dbReference type="ARBA" id="ARBA00051243"/>
    </source>
</evidence>
<evidence type="ECO:0000313" key="10">
    <source>
        <dbReference type="EMBL" id="OXA57715.1"/>
    </source>
</evidence>
<dbReference type="GO" id="GO:0005524">
    <property type="term" value="F:ATP binding"/>
    <property type="evidence" value="ECO:0007669"/>
    <property type="project" value="UniProtKB-KW"/>
</dbReference>
<dbReference type="GO" id="GO:0051130">
    <property type="term" value="P:positive regulation of cellular component organization"/>
    <property type="evidence" value="ECO:0007669"/>
    <property type="project" value="UniProtKB-ARBA"/>
</dbReference>
<evidence type="ECO:0000256" key="6">
    <source>
        <dbReference type="ARBA" id="ARBA00023136"/>
    </source>
</evidence>
<evidence type="ECO:0000256" key="4">
    <source>
        <dbReference type="ARBA" id="ARBA00022777"/>
    </source>
</evidence>
<dbReference type="GO" id="GO:0030182">
    <property type="term" value="P:neuron differentiation"/>
    <property type="evidence" value="ECO:0007669"/>
    <property type="project" value="UniProtKB-ARBA"/>
</dbReference>
<evidence type="ECO:0000256" key="7">
    <source>
        <dbReference type="ARBA" id="ARBA00023137"/>
    </source>
</evidence>
<dbReference type="PROSITE" id="PS00109">
    <property type="entry name" value="PROTEIN_KINASE_TYR"/>
    <property type="match status" value="1"/>
</dbReference>
<keyword evidence="10" id="KW-0675">Receptor</keyword>
<keyword evidence="3" id="KW-0547">Nucleotide-binding</keyword>
<comment type="catalytic activity">
    <reaction evidence="8">
        <text>L-tyrosyl-[protein] + ATP = O-phospho-L-tyrosyl-[protein] + ADP + H(+)</text>
        <dbReference type="Rhea" id="RHEA:10596"/>
        <dbReference type="Rhea" id="RHEA-COMP:10136"/>
        <dbReference type="Rhea" id="RHEA-COMP:20101"/>
        <dbReference type="ChEBI" id="CHEBI:15378"/>
        <dbReference type="ChEBI" id="CHEBI:30616"/>
        <dbReference type="ChEBI" id="CHEBI:46858"/>
        <dbReference type="ChEBI" id="CHEBI:61978"/>
        <dbReference type="ChEBI" id="CHEBI:456216"/>
        <dbReference type="EC" id="2.7.10.1"/>
    </reaction>
</comment>
<feature type="domain" description="Protein kinase" evidence="9">
    <location>
        <begin position="19"/>
        <end position="318"/>
    </location>
</feature>
<evidence type="ECO:0000256" key="2">
    <source>
        <dbReference type="ARBA" id="ARBA00022679"/>
    </source>
</evidence>
<reference evidence="10 11" key="1">
    <citation type="submission" date="2015-12" db="EMBL/GenBank/DDBJ databases">
        <title>The genome of Folsomia candida.</title>
        <authorList>
            <person name="Faddeeva A."/>
            <person name="Derks M.F."/>
            <person name="Anvar Y."/>
            <person name="Smit S."/>
            <person name="Van Straalen N."/>
            <person name="Roelofs D."/>
        </authorList>
    </citation>
    <scope>NUCLEOTIDE SEQUENCE [LARGE SCALE GENOMIC DNA]</scope>
    <source>
        <strain evidence="10 11">VU population</strain>
        <tissue evidence="10">Whole body</tissue>
    </source>
</reference>
<dbReference type="STRING" id="158441.A0A226EJ46"/>
<dbReference type="InterPro" id="IPR008266">
    <property type="entry name" value="Tyr_kinase_AS"/>
</dbReference>
<evidence type="ECO:0000256" key="3">
    <source>
        <dbReference type="ARBA" id="ARBA00022741"/>
    </source>
</evidence>
<dbReference type="PANTHER" id="PTHR24416">
    <property type="entry name" value="TYROSINE-PROTEIN KINASE RECEPTOR"/>
    <property type="match status" value="1"/>
</dbReference>
<dbReference type="InterPro" id="IPR011009">
    <property type="entry name" value="Kinase-like_dom_sf"/>
</dbReference>
<organism evidence="10 11">
    <name type="scientific">Folsomia candida</name>
    <name type="common">Springtail</name>
    <dbReference type="NCBI Taxonomy" id="158441"/>
    <lineage>
        <taxon>Eukaryota</taxon>
        <taxon>Metazoa</taxon>
        <taxon>Ecdysozoa</taxon>
        <taxon>Arthropoda</taxon>
        <taxon>Hexapoda</taxon>
        <taxon>Collembola</taxon>
        <taxon>Entomobryomorpha</taxon>
        <taxon>Isotomoidea</taxon>
        <taxon>Isotomidae</taxon>
        <taxon>Proisotominae</taxon>
        <taxon>Folsomia</taxon>
    </lineage>
</organism>
<dbReference type="GO" id="GO:0007169">
    <property type="term" value="P:cell surface receptor protein tyrosine kinase signaling pathway"/>
    <property type="evidence" value="ECO:0007669"/>
    <property type="project" value="TreeGrafter"/>
</dbReference>
<keyword evidence="2" id="KW-0808">Transferase</keyword>
<evidence type="ECO:0000256" key="1">
    <source>
        <dbReference type="ARBA" id="ARBA00004308"/>
    </source>
</evidence>
<keyword evidence="11" id="KW-1185">Reference proteome</keyword>
<dbReference type="AlphaFoldDB" id="A0A226EJ46"/>
<dbReference type="Proteomes" id="UP000198287">
    <property type="component" value="Unassembled WGS sequence"/>
</dbReference>
<protein>
    <submittedName>
        <fullName evidence="10">Fibroblast growth factor receptor 2</fullName>
    </submittedName>
</protein>
<dbReference type="PROSITE" id="PS50011">
    <property type="entry name" value="PROTEIN_KINASE_DOM"/>
    <property type="match status" value="1"/>
</dbReference>
<dbReference type="FunFam" id="1.10.510.10:FF:001512">
    <property type="entry name" value="Receptor tyrosine-protein kinase erbB-2"/>
    <property type="match status" value="1"/>
</dbReference>
<dbReference type="PANTHER" id="PTHR24416:SF600">
    <property type="entry name" value="PDGF- AND VEGF-RECEPTOR RELATED, ISOFORM J"/>
    <property type="match status" value="1"/>
</dbReference>
<evidence type="ECO:0000259" key="9">
    <source>
        <dbReference type="PROSITE" id="PS50011"/>
    </source>
</evidence>
<dbReference type="GO" id="GO:0004714">
    <property type="term" value="F:transmembrane receptor protein tyrosine kinase activity"/>
    <property type="evidence" value="ECO:0007669"/>
    <property type="project" value="UniProtKB-EC"/>
</dbReference>
<accession>A0A226EJ46</accession>
<comment type="subcellular location">
    <subcellularLocation>
        <location evidence="1">Endomembrane system</location>
    </subcellularLocation>
</comment>
<dbReference type="Gene3D" id="3.30.200.20">
    <property type="entry name" value="Phosphorylase Kinase, domain 1"/>
    <property type="match status" value="1"/>
</dbReference>
<keyword evidence="4" id="KW-0418">Kinase</keyword>
<dbReference type="Pfam" id="PF07714">
    <property type="entry name" value="PK_Tyr_Ser-Thr"/>
    <property type="match status" value="1"/>
</dbReference>
<dbReference type="InterPro" id="IPR000719">
    <property type="entry name" value="Prot_kinase_dom"/>
</dbReference>
<dbReference type="GO" id="GO:0050793">
    <property type="term" value="P:regulation of developmental process"/>
    <property type="evidence" value="ECO:0007669"/>
    <property type="project" value="UniProtKB-ARBA"/>
</dbReference>
<proteinExistence type="predicted"/>
<dbReference type="GO" id="GO:0043235">
    <property type="term" value="C:receptor complex"/>
    <property type="evidence" value="ECO:0007669"/>
    <property type="project" value="TreeGrafter"/>
</dbReference>
<comment type="caution">
    <text evidence="10">The sequence shown here is derived from an EMBL/GenBank/DDBJ whole genome shotgun (WGS) entry which is preliminary data.</text>
</comment>
<dbReference type="GO" id="GO:0048468">
    <property type="term" value="P:cell development"/>
    <property type="evidence" value="ECO:0007669"/>
    <property type="project" value="UniProtKB-ARBA"/>
</dbReference>
<dbReference type="OrthoDB" id="7517121at2759"/>